<dbReference type="AlphaFoldDB" id="A0A1X0S9D8"/>
<sequence length="551" mass="61933">MSSVIDSLKQQLQEIPEMLNSVLCLKELSGQTQLEGKWIQLTNVCKILGDAARTETVRTPLGNARVIEDLATLLQRVPSEETDFHIQALRVLGNMCFDHEDNRKHVKDSGVISTISPFFQCQKKELLPFICGFYLNSSMDYDTGITDDNCVTMCMKILDGIASNEEARKMVADTFAVKILVKRLVYELKHLEHLDMLDSLACSLLEIIMDDDILQNEIIDLGVLDELLDFLENTSIETGLAKEEKETLGEIKKAVMRLVVYALSTDSKMDELFNDQHLLTRLMKMMINPVDVVHQCAVYALGNLARSDEHCIELVEKYKLSKHLLDLFQRTENATFQYAILGCLKHLCLPKTNKPLIGNENCIQIVSSTLDQSKDMLKRNQFLSIGIIKLLCTGNYKNAVKVIDGGVLSLIVSFIKRVDDPAAKSEATRVITNVIKTIWVEEDSKDLRSKLLESDAIKPIVELVCTTQFDVLKNDGIMALNLVFSDKHYLSFMAPLFPLLTTDDYDVNGQKMSFVTSMSNDICESKLPVQIRCNICVLLCQIIEAASLGKS</sequence>
<protein>
    <submittedName>
        <fullName evidence="7">ARM repeat-containing protein</fullName>
    </submittedName>
</protein>
<proteinExistence type="predicted"/>
<accession>A0A1X0S9D8</accession>
<dbReference type="GO" id="GO:0005829">
    <property type="term" value="C:cytosol"/>
    <property type="evidence" value="ECO:0007669"/>
    <property type="project" value="UniProtKB-SubCell"/>
</dbReference>
<dbReference type="EMBL" id="KV921286">
    <property type="protein sequence ID" value="ORE20916.1"/>
    <property type="molecule type" value="Genomic_DNA"/>
</dbReference>
<evidence type="ECO:0000313" key="8">
    <source>
        <dbReference type="Proteomes" id="UP000242381"/>
    </source>
</evidence>
<evidence type="ECO:0000256" key="4">
    <source>
        <dbReference type="ARBA" id="ARBA00022490"/>
    </source>
</evidence>
<organism evidence="7 8">
    <name type="scientific">Rhizopus microsporus</name>
    <dbReference type="NCBI Taxonomy" id="58291"/>
    <lineage>
        <taxon>Eukaryota</taxon>
        <taxon>Fungi</taxon>
        <taxon>Fungi incertae sedis</taxon>
        <taxon>Mucoromycota</taxon>
        <taxon>Mucoromycotina</taxon>
        <taxon>Mucoromycetes</taxon>
        <taxon>Mucorales</taxon>
        <taxon>Mucorineae</taxon>
        <taxon>Rhizopodaceae</taxon>
        <taxon>Rhizopus</taxon>
    </lineage>
</organism>
<evidence type="ECO:0000256" key="2">
    <source>
        <dbReference type="ARBA" id="ARBA00004240"/>
    </source>
</evidence>
<keyword evidence="4" id="KW-0963">Cytoplasm</keyword>
<dbReference type="SMART" id="SM00185">
    <property type="entry name" value="ARM"/>
    <property type="match status" value="5"/>
</dbReference>
<dbReference type="OMA" id="NGTEHQM"/>
<dbReference type="InterPro" id="IPR040144">
    <property type="entry name" value="RAP1GDS1"/>
</dbReference>
<dbReference type="VEuPathDB" id="FungiDB:BCV72DRAFT_216047"/>
<dbReference type="PANTHER" id="PTHR10957">
    <property type="entry name" value="RAP1 GTPASE-GDP DISSOCIATION STIMULATOR 1"/>
    <property type="match status" value="1"/>
</dbReference>
<dbReference type="GO" id="GO:0005739">
    <property type="term" value="C:mitochondrion"/>
    <property type="evidence" value="ECO:0007669"/>
    <property type="project" value="UniProtKB-SubCell"/>
</dbReference>
<evidence type="ECO:0000256" key="5">
    <source>
        <dbReference type="ARBA" id="ARBA00022824"/>
    </source>
</evidence>
<name>A0A1X0S9D8_RHIZD</name>
<dbReference type="Gene3D" id="1.25.10.10">
    <property type="entry name" value="Leucine-rich Repeat Variant"/>
    <property type="match status" value="2"/>
</dbReference>
<evidence type="ECO:0000313" key="7">
    <source>
        <dbReference type="EMBL" id="ORE20916.1"/>
    </source>
</evidence>
<keyword evidence="6" id="KW-0496">Mitochondrion</keyword>
<dbReference type="Proteomes" id="UP000242381">
    <property type="component" value="Unassembled WGS sequence"/>
</dbReference>
<evidence type="ECO:0000256" key="3">
    <source>
        <dbReference type="ARBA" id="ARBA00004514"/>
    </source>
</evidence>
<dbReference type="InterPro" id="IPR000225">
    <property type="entry name" value="Armadillo"/>
</dbReference>
<reference evidence="7 8" key="1">
    <citation type="journal article" date="2016" name="Proc. Natl. Acad. Sci. U.S.A.">
        <title>Lipid metabolic changes in an early divergent fungus govern the establishment of a mutualistic symbiosis with endobacteria.</title>
        <authorList>
            <person name="Lastovetsky O.A."/>
            <person name="Gaspar M.L."/>
            <person name="Mondo S.J."/>
            <person name="LaButti K.M."/>
            <person name="Sandor L."/>
            <person name="Grigoriev I.V."/>
            <person name="Henry S.A."/>
            <person name="Pawlowska T.E."/>
        </authorList>
    </citation>
    <scope>NUCLEOTIDE SEQUENCE [LARGE SCALE GENOMIC DNA]</scope>
    <source>
        <strain evidence="7 8">ATCC 11559</strain>
    </source>
</reference>
<dbReference type="InterPro" id="IPR011989">
    <property type="entry name" value="ARM-like"/>
</dbReference>
<dbReference type="GO" id="GO:0005783">
    <property type="term" value="C:endoplasmic reticulum"/>
    <property type="evidence" value="ECO:0007669"/>
    <property type="project" value="UniProtKB-SubCell"/>
</dbReference>
<evidence type="ECO:0000256" key="6">
    <source>
        <dbReference type="ARBA" id="ARBA00023128"/>
    </source>
</evidence>
<gene>
    <name evidence="7" type="ORF">BCV71DRAFT_174770</name>
</gene>
<dbReference type="InterPro" id="IPR016024">
    <property type="entry name" value="ARM-type_fold"/>
</dbReference>
<evidence type="ECO:0000256" key="1">
    <source>
        <dbReference type="ARBA" id="ARBA00004173"/>
    </source>
</evidence>
<comment type="subcellular location">
    <subcellularLocation>
        <location evidence="3">Cytoplasm</location>
        <location evidence="3">Cytosol</location>
    </subcellularLocation>
    <subcellularLocation>
        <location evidence="2">Endoplasmic reticulum</location>
    </subcellularLocation>
    <subcellularLocation>
        <location evidence="1">Mitochondrion</location>
    </subcellularLocation>
</comment>
<dbReference type="SUPFAM" id="SSF48371">
    <property type="entry name" value="ARM repeat"/>
    <property type="match status" value="2"/>
</dbReference>
<dbReference type="GO" id="GO:0005085">
    <property type="term" value="F:guanyl-nucleotide exchange factor activity"/>
    <property type="evidence" value="ECO:0007669"/>
    <property type="project" value="InterPro"/>
</dbReference>
<keyword evidence="5" id="KW-0256">Endoplasmic reticulum</keyword>